<dbReference type="RefSeq" id="XP_045265014.1">
    <property type="nucleotide sequence ID" value="XM_045415200.1"/>
</dbReference>
<reference evidence="2" key="2">
    <citation type="submission" date="2020-03" db="EMBL/GenBank/DDBJ databases">
        <authorList>
            <person name="Fu F.-F."/>
            <person name="Chen J."/>
        </authorList>
    </citation>
    <scope>NUCLEOTIDE SEQUENCE</scope>
    <source>
        <strain evidence="2">Lc1</strain>
    </source>
</reference>
<keyword evidence="3" id="KW-1185">Reference proteome</keyword>
<dbReference type="AlphaFoldDB" id="A0A8H4CKZ9"/>
<gene>
    <name evidence="2" type="ORF">GCG54_00015416</name>
</gene>
<feature type="compositionally biased region" description="Basic and acidic residues" evidence="1">
    <location>
        <begin position="76"/>
        <end position="86"/>
    </location>
</feature>
<feature type="region of interest" description="Disordered" evidence="1">
    <location>
        <begin position="64"/>
        <end position="92"/>
    </location>
</feature>
<dbReference type="EMBL" id="WVTB01000039">
    <property type="protein sequence ID" value="KAF3805855.1"/>
    <property type="molecule type" value="Genomic_DNA"/>
</dbReference>
<evidence type="ECO:0000313" key="3">
    <source>
        <dbReference type="Proteomes" id="UP000613401"/>
    </source>
</evidence>
<evidence type="ECO:0000256" key="1">
    <source>
        <dbReference type="SAM" id="MobiDB-lite"/>
    </source>
</evidence>
<feature type="compositionally biased region" description="Polar residues" evidence="1">
    <location>
        <begin position="64"/>
        <end position="73"/>
    </location>
</feature>
<accession>A0A8H4CKZ9</accession>
<reference evidence="2" key="1">
    <citation type="journal article" date="2020" name="Phytopathology">
        <title>Genome sequence and comparative analysis of Colletotrichum gloeosporioides isolated from Liriodendron leaves.</title>
        <authorList>
            <person name="Fu F.F."/>
            <person name="Hao Z."/>
            <person name="Wang P."/>
            <person name="Lu Y."/>
            <person name="Xue L.J."/>
            <person name="Wei G."/>
            <person name="Tian Y."/>
            <person name="Baishi H."/>
            <person name="Xu H."/>
            <person name="Shi J."/>
            <person name="Cheng T."/>
            <person name="Wang G."/>
            <person name="Yi Y."/>
            <person name="Chen J."/>
        </authorList>
    </citation>
    <scope>NUCLEOTIDE SEQUENCE</scope>
    <source>
        <strain evidence="2">Lc1</strain>
    </source>
</reference>
<sequence length="137" mass="15146">MSRASFPQLCAVWPLEHQSTAASNLQRGGLFDSNNLDLDQLIIEPKAETSGALDAIYKVGTVNSAPQKLRTPNPQRPEDATQRTRTEMPSARIRPVLSPSTLWKILRSEVIPINHLAAAGDSQRCVSVSLWQQFPSR</sequence>
<name>A0A8H4CKZ9_COLGL</name>
<comment type="caution">
    <text evidence="2">The sequence shown here is derived from an EMBL/GenBank/DDBJ whole genome shotgun (WGS) entry which is preliminary data.</text>
</comment>
<dbReference type="GeneID" id="69022519"/>
<dbReference type="Proteomes" id="UP000613401">
    <property type="component" value="Unassembled WGS sequence"/>
</dbReference>
<proteinExistence type="predicted"/>
<protein>
    <submittedName>
        <fullName evidence="2">Uncharacterized protein</fullName>
    </submittedName>
</protein>
<evidence type="ECO:0000313" key="2">
    <source>
        <dbReference type="EMBL" id="KAF3805855.1"/>
    </source>
</evidence>
<organism evidence="2 3">
    <name type="scientific">Colletotrichum gloeosporioides</name>
    <name type="common">Anthracnose fungus</name>
    <name type="synonym">Glomerella cingulata</name>
    <dbReference type="NCBI Taxonomy" id="474922"/>
    <lineage>
        <taxon>Eukaryota</taxon>
        <taxon>Fungi</taxon>
        <taxon>Dikarya</taxon>
        <taxon>Ascomycota</taxon>
        <taxon>Pezizomycotina</taxon>
        <taxon>Sordariomycetes</taxon>
        <taxon>Hypocreomycetidae</taxon>
        <taxon>Glomerellales</taxon>
        <taxon>Glomerellaceae</taxon>
        <taxon>Colletotrichum</taxon>
        <taxon>Colletotrichum gloeosporioides species complex</taxon>
    </lineage>
</organism>